<evidence type="ECO:0000256" key="1">
    <source>
        <dbReference type="SAM" id="MobiDB-lite"/>
    </source>
</evidence>
<dbReference type="GeneTree" id="ENSGT00910000148298"/>
<feature type="compositionally biased region" description="Pro residues" evidence="1">
    <location>
        <begin position="136"/>
        <end position="146"/>
    </location>
</feature>
<dbReference type="Ensembl" id="ENSPTRT00000081865.1">
    <property type="protein sequence ID" value="ENSPTRP00000075573.1"/>
    <property type="gene ID" value="ENSPTRG00000048816.1"/>
</dbReference>
<accession>A0A2I3SFA6</accession>
<dbReference type="InParanoid" id="A0A2I3SFA6"/>
<organism evidence="2 3">
    <name type="scientific">Pan troglodytes</name>
    <name type="common">Chimpanzee</name>
    <dbReference type="NCBI Taxonomy" id="9598"/>
    <lineage>
        <taxon>Eukaryota</taxon>
        <taxon>Metazoa</taxon>
        <taxon>Chordata</taxon>
        <taxon>Craniata</taxon>
        <taxon>Vertebrata</taxon>
        <taxon>Euteleostomi</taxon>
        <taxon>Mammalia</taxon>
        <taxon>Eutheria</taxon>
        <taxon>Euarchontoglires</taxon>
        <taxon>Primates</taxon>
        <taxon>Haplorrhini</taxon>
        <taxon>Catarrhini</taxon>
        <taxon>Hominidae</taxon>
        <taxon>Pan</taxon>
    </lineage>
</organism>
<feature type="region of interest" description="Disordered" evidence="1">
    <location>
        <begin position="114"/>
        <end position="176"/>
    </location>
</feature>
<reference evidence="2 3" key="1">
    <citation type="journal article" date="2005" name="Nature">
        <title>Initial sequence of the chimpanzee genome and comparison with the human genome.</title>
        <authorList>
            <consortium name="Chimpanzee sequencing and analysis consortium"/>
        </authorList>
    </citation>
    <scope>NUCLEOTIDE SEQUENCE [LARGE SCALE GENOMIC DNA]</scope>
</reference>
<dbReference type="GeneID" id="107969667"/>
<reference evidence="2" key="2">
    <citation type="submission" date="2025-08" db="UniProtKB">
        <authorList>
            <consortium name="Ensembl"/>
        </authorList>
    </citation>
    <scope>IDENTIFICATION</scope>
</reference>
<dbReference type="Bgee" id="ENSPTRG00000048816">
    <property type="expression patterns" value="Expressed in cerebellar cortex and 8 other cell types or tissues"/>
</dbReference>
<feature type="compositionally biased region" description="Pro residues" evidence="1">
    <location>
        <begin position="56"/>
        <end position="67"/>
    </location>
</feature>
<proteinExistence type="predicted"/>
<dbReference type="OMA" id="WAHESIH"/>
<dbReference type="EMBL" id="AACZ04030688">
    <property type="status" value="NOT_ANNOTATED_CDS"/>
    <property type="molecule type" value="Genomic_DNA"/>
</dbReference>
<gene>
    <name evidence="2" type="primary">LOC107969667</name>
</gene>
<feature type="compositionally biased region" description="Basic residues" evidence="1">
    <location>
        <begin position="32"/>
        <end position="43"/>
    </location>
</feature>
<evidence type="ECO:0000313" key="3">
    <source>
        <dbReference type="Proteomes" id="UP000002277"/>
    </source>
</evidence>
<sequence length="234" mass="25637">MWAHESIHLSTCTRECSNRYLDIKFGHQVTEKHKHHPGTRRHMPIASHRPRQEVPPQTPPQTLPHPLGPLALAPRFSAEISPGPPAVSLAPTNTGVHTQRTCIETHDTSFHLGVTVGWRQPPPTQHLRPKDTPVPGAQPPPGPRPWPTQLRERPSPEPPPPGLGLPGSKTPALPARPRVGWMGPKAQPHTPFPSTCHLPIPFRFVGFFVFPDCSGHSPRSRAPAPGFCLDIASP</sequence>
<dbReference type="RefSeq" id="XP_016790601.1">
    <property type="nucleotide sequence ID" value="XM_016935112.4"/>
</dbReference>
<reference evidence="2" key="3">
    <citation type="submission" date="2025-09" db="UniProtKB">
        <authorList>
            <consortium name="Ensembl"/>
        </authorList>
    </citation>
    <scope>IDENTIFICATION</scope>
</reference>
<dbReference type="Proteomes" id="UP000002277">
    <property type="component" value="Chromosome 19"/>
</dbReference>
<evidence type="ECO:0000313" key="2">
    <source>
        <dbReference type="Ensembl" id="ENSPTRP00000075573.1"/>
    </source>
</evidence>
<dbReference type="KEGG" id="ptr:107969667"/>
<dbReference type="AlphaFoldDB" id="A0A2I3SFA6"/>
<protein>
    <submittedName>
        <fullName evidence="2">Uncharacterized protein</fullName>
    </submittedName>
</protein>
<feature type="region of interest" description="Disordered" evidence="1">
    <location>
        <begin position="30"/>
        <end position="70"/>
    </location>
</feature>
<keyword evidence="3" id="KW-1185">Reference proteome</keyword>
<name>A0A2I3SFA6_PANTR</name>